<dbReference type="EMBL" id="CAJMWW010000502">
    <property type="protein sequence ID" value="CAE6472589.1"/>
    <property type="molecule type" value="Genomic_DNA"/>
</dbReference>
<comment type="caution">
    <text evidence="2">The sequence shown here is derived from an EMBL/GenBank/DDBJ whole genome shotgun (WGS) entry which is preliminary data.</text>
</comment>
<evidence type="ECO:0000313" key="2">
    <source>
        <dbReference type="EMBL" id="CAE6472589.1"/>
    </source>
</evidence>
<dbReference type="AlphaFoldDB" id="A0A8H3C6K5"/>
<evidence type="ECO:0000256" key="1">
    <source>
        <dbReference type="SAM" id="Phobius"/>
    </source>
</evidence>
<accession>A0A8H3C6K5</accession>
<dbReference type="Proteomes" id="UP000663841">
    <property type="component" value="Unassembled WGS sequence"/>
</dbReference>
<sequence>APFHRHPPITAVLPAMPTFAGYVMTPKHQLEWLRTRYLEIKADEDHIPAANLLFELIRKHKMLSIFRLELVALPGPPDTDLIENGNLNRKRMAIMFVRRTCTGDKVGWIPQREIPGVASDGRVGQYLKSIFRLELVALPGPPDTDLIENGNLNRKRMAIMFVRRTCTGDKVGWIPQREIPGVASDGRVGQYLKRWGLVTSDWVVLHMPVDDPFRSFWVLKSTITSHNSESNSLDHDWLGGDLWAKLRWPSWSFVLVPATFLLTSYLVLKRARKANLALSLAVN</sequence>
<feature type="transmembrane region" description="Helical" evidence="1">
    <location>
        <begin position="248"/>
        <end position="268"/>
    </location>
</feature>
<gene>
    <name evidence="2" type="ORF">RDB_LOCUS181075</name>
</gene>
<proteinExistence type="predicted"/>
<protein>
    <submittedName>
        <fullName evidence="2">Uncharacterized protein</fullName>
    </submittedName>
</protein>
<feature type="non-terminal residue" evidence="2">
    <location>
        <position position="1"/>
    </location>
</feature>
<organism evidence="2 3">
    <name type="scientific">Rhizoctonia solani</name>
    <dbReference type="NCBI Taxonomy" id="456999"/>
    <lineage>
        <taxon>Eukaryota</taxon>
        <taxon>Fungi</taxon>
        <taxon>Dikarya</taxon>
        <taxon>Basidiomycota</taxon>
        <taxon>Agaricomycotina</taxon>
        <taxon>Agaricomycetes</taxon>
        <taxon>Cantharellales</taxon>
        <taxon>Ceratobasidiaceae</taxon>
        <taxon>Rhizoctonia</taxon>
    </lineage>
</organism>
<keyword evidence="1" id="KW-0472">Membrane</keyword>
<keyword evidence="1" id="KW-1133">Transmembrane helix</keyword>
<keyword evidence="1" id="KW-0812">Transmembrane</keyword>
<reference evidence="2" key="1">
    <citation type="submission" date="2021-01" db="EMBL/GenBank/DDBJ databases">
        <authorList>
            <person name="Kaushik A."/>
        </authorList>
    </citation>
    <scope>NUCLEOTIDE SEQUENCE</scope>
    <source>
        <strain evidence="2">AG3-T5</strain>
    </source>
</reference>
<name>A0A8H3C6K5_9AGAM</name>
<evidence type="ECO:0000313" key="3">
    <source>
        <dbReference type="Proteomes" id="UP000663841"/>
    </source>
</evidence>